<sequence length="459" mass="50504">MSPSLLPRLYANHPSRPTSCPLPTLAPNTPTGPSIGVIVLIPSPVDAESERKLDALQQLRERWDQAYPRWIPHVTLVPPFVVPEREQLQGAGSAIGLDNSSPKEQSRTEEGKQEATQVDVLKPSGETSTQDTALYPPTPADRALPVLTARGGSSALDNLSKIVTSICVTMPEFKLHLNDVGTFKLREYTNVHLRPQPGTTKDSSLTKLHSKLVDDLPTYVTTPEGRRKPHNRPSTRTQNNVRHPQQHFSVDSRPSDIDMNRSERRRRAREEVAVGPPSEQAGSNGPEQTGVDSASAEFELRREEQLASASQQLARPVISRAVVTKEKDETALQQDAVETTSTEKQPVRRASFPEHSTVNHVIQQKHRANRGGRRFQPHVSVGQARGYSQLRTLENLARELLRPKAEGGERGVDGIECLVDKVYLLTKSQGKAGPYEVYSAVPLACPQTSEDGGEPTFGI</sequence>
<keyword evidence="2" id="KW-1185">Reference proteome</keyword>
<accession>A0ACC2VP81</accession>
<organism evidence="1 2">
    <name type="scientific">Naganishia friedmannii</name>
    <dbReference type="NCBI Taxonomy" id="89922"/>
    <lineage>
        <taxon>Eukaryota</taxon>
        <taxon>Fungi</taxon>
        <taxon>Dikarya</taxon>
        <taxon>Basidiomycota</taxon>
        <taxon>Agaricomycotina</taxon>
        <taxon>Tremellomycetes</taxon>
        <taxon>Filobasidiales</taxon>
        <taxon>Filobasidiaceae</taxon>
        <taxon>Naganishia</taxon>
    </lineage>
</organism>
<dbReference type="Proteomes" id="UP001227268">
    <property type="component" value="Unassembled WGS sequence"/>
</dbReference>
<dbReference type="EMBL" id="JASBWT010000010">
    <property type="protein sequence ID" value="KAJ9101107.1"/>
    <property type="molecule type" value="Genomic_DNA"/>
</dbReference>
<reference evidence="1" key="1">
    <citation type="submission" date="2023-04" db="EMBL/GenBank/DDBJ databases">
        <title>Draft Genome sequencing of Naganishia species isolated from polar environments using Oxford Nanopore Technology.</title>
        <authorList>
            <person name="Leo P."/>
            <person name="Venkateswaran K."/>
        </authorList>
    </citation>
    <scope>NUCLEOTIDE SEQUENCE</scope>
    <source>
        <strain evidence="1">MNA-CCFEE 5423</strain>
    </source>
</reference>
<protein>
    <submittedName>
        <fullName evidence="1">Uncharacterized protein</fullName>
    </submittedName>
</protein>
<gene>
    <name evidence="1" type="ORF">QFC21_003325</name>
</gene>
<proteinExistence type="predicted"/>
<evidence type="ECO:0000313" key="1">
    <source>
        <dbReference type="EMBL" id="KAJ9101107.1"/>
    </source>
</evidence>
<evidence type="ECO:0000313" key="2">
    <source>
        <dbReference type="Proteomes" id="UP001227268"/>
    </source>
</evidence>
<name>A0ACC2VP81_9TREE</name>
<comment type="caution">
    <text evidence="1">The sequence shown here is derived from an EMBL/GenBank/DDBJ whole genome shotgun (WGS) entry which is preliminary data.</text>
</comment>